<dbReference type="AlphaFoldDB" id="A0A4C1Z5W9"/>
<feature type="compositionally biased region" description="Polar residues" evidence="1">
    <location>
        <begin position="107"/>
        <end position="123"/>
    </location>
</feature>
<proteinExistence type="predicted"/>
<evidence type="ECO:0000256" key="1">
    <source>
        <dbReference type="SAM" id="MobiDB-lite"/>
    </source>
</evidence>
<reference evidence="2 3" key="1">
    <citation type="journal article" date="2019" name="Commun. Biol.">
        <title>The bagworm genome reveals a unique fibroin gene that provides high tensile strength.</title>
        <authorList>
            <person name="Kono N."/>
            <person name="Nakamura H."/>
            <person name="Ohtoshi R."/>
            <person name="Tomita M."/>
            <person name="Numata K."/>
            <person name="Arakawa K."/>
        </authorList>
    </citation>
    <scope>NUCLEOTIDE SEQUENCE [LARGE SCALE GENOMIC DNA]</scope>
</reference>
<dbReference type="Proteomes" id="UP000299102">
    <property type="component" value="Unassembled WGS sequence"/>
</dbReference>
<organism evidence="2 3">
    <name type="scientific">Eumeta variegata</name>
    <name type="common">Bagworm moth</name>
    <name type="synonym">Eumeta japonica</name>
    <dbReference type="NCBI Taxonomy" id="151549"/>
    <lineage>
        <taxon>Eukaryota</taxon>
        <taxon>Metazoa</taxon>
        <taxon>Ecdysozoa</taxon>
        <taxon>Arthropoda</taxon>
        <taxon>Hexapoda</taxon>
        <taxon>Insecta</taxon>
        <taxon>Pterygota</taxon>
        <taxon>Neoptera</taxon>
        <taxon>Endopterygota</taxon>
        <taxon>Lepidoptera</taxon>
        <taxon>Glossata</taxon>
        <taxon>Ditrysia</taxon>
        <taxon>Tineoidea</taxon>
        <taxon>Psychidae</taxon>
        <taxon>Oiketicinae</taxon>
        <taxon>Eumeta</taxon>
    </lineage>
</organism>
<dbReference type="EMBL" id="BGZK01001566">
    <property type="protein sequence ID" value="GBP82464.1"/>
    <property type="molecule type" value="Genomic_DNA"/>
</dbReference>
<feature type="region of interest" description="Disordered" evidence="1">
    <location>
        <begin position="41"/>
        <end position="136"/>
    </location>
</feature>
<name>A0A4C1Z5W9_EUMVA</name>
<accession>A0A4C1Z5W9</accession>
<feature type="compositionally biased region" description="Basic residues" evidence="1">
    <location>
        <begin position="47"/>
        <end position="59"/>
    </location>
</feature>
<keyword evidence="3" id="KW-1185">Reference proteome</keyword>
<comment type="caution">
    <text evidence="2">The sequence shown here is derived from an EMBL/GenBank/DDBJ whole genome shotgun (WGS) entry which is preliminary data.</text>
</comment>
<protein>
    <submittedName>
        <fullName evidence="2">Uncharacterized protein</fullName>
    </submittedName>
</protein>
<sequence>MNETEALFEVSATQLTDEQKDRRIDRCRFMIEKLNRELDEIEMGPQGKHKFSNRKRASKSIHSVESSEPKERQLPQFPNTSRSAFFLDVAARTEGEPRTSVRVSGGQLKQLTRSARRQQSPQLLMSCVSAAAPRKQ</sequence>
<evidence type="ECO:0000313" key="2">
    <source>
        <dbReference type="EMBL" id="GBP82464.1"/>
    </source>
</evidence>
<gene>
    <name evidence="2" type="ORF">EVAR_99464_1</name>
</gene>
<evidence type="ECO:0000313" key="3">
    <source>
        <dbReference type="Proteomes" id="UP000299102"/>
    </source>
</evidence>